<feature type="compositionally biased region" description="Low complexity" evidence="5">
    <location>
        <begin position="291"/>
        <end position="303"/>
    </location>
</feature>
<dbReference type="GO" id="GO:0004674">
    <property type="term" value="F:protein serine/threonine kinase activity"/>
    <property type="evidence" value="ECO:0007669"/>
    <property type="project" value="TreeGrafter"/>
</dbReference>
<protein>
    <submittedName>
        <fullName evidence="7">Kinase-like protein</fullName>
    </submittedName>
</protein>
<dbReference type="Gene3D" id="1.10.510.10">
    <property type="entry name" value="Transferase(Phosphotransferase) domain 1"/>
    <property type="match status" value="2"/>
</dbReference>
<dbReference type="GO" id="GO:0005524">
    <property type="term" value="F:ATP binding"/>
    <property type="evidence" value="ECO:0007669"/>
    <property type="project" value="UniProtKB-KW"/>
</dbReference>
<feature type="domain" description="Protein kinase" evidence="6">
    <location>
        <begin position="140"/>
        <end position="475"/>
    </location>
</feature>
<keyword evidence="2" id="KW-0547">Nucleotide-binding</keyword>
<dbReference type="Proteomes" id="UP000242146">
    <property type="component" value="Unassembled WGS sequence"/>
</dbReference>
<dbReference type="SUPFAM" id="SSF56112">
    <property type="entry name" value="Protein kinase-like (PK-like)"/>
    <property type="match status" value="1"/>
</dbReference>
<organism evidence="7 8">
    <name type="scientific">Hesseltinella vesiculosa</name>
    <dbReference type="NCBI Taxonomy" id="101127"/>
    <lineage>
        <taxon>Eukaryota</taxon>
        <taxon>Fungi</taxon>
        <taxon>Fungi incertae sedis</taxon>
        <taxon>Mucoromycota</taxon>
        <taxon>Mucoromycotina</taxon>
        <taxon>Mucoromycetes</taxon>
        <taxon>Mucorales</taxon>
        <taxon>Cunninghamellaceae</taxon>
        <taxon>Hesseltinella</taxon>
    </lineage>
</organism>
<dbReference type="InterPro" id="IPR000719">
    <property type="entry name" value="Prot_kinase_dom"/>
</dbReference>
<sequence length="568" mass="65575">MERDFSLAFERFRQDRSAQYEMHPKFGRYVWDIHDQWYQKWNVILSLEHAWNWTLHRLDTMLLEEDPYTVDSLIPYLDLLARKHHIHPHHQDLLKRICGYLLSWQKSNKMLSNAGTMRLNTIPFFPPSWFSEKEELKTHMEVGDRLASSYFARFVPPYRQKDAKIPERWDVVFLKGLTYDPTNEKFDVDPSLIASTIPLYGLTVHMDQRTGYSYVMMVMRKATLGNLENSLQQMIPVDYQKPQRLALSITKAIKDLHWEYIHGNVHPRNILFNFDDSIGELVDATFMQRKPPSSSVIPSPSTITHHHRHSHHLHHPYPTTTTATPAPTPPTSPQDDPASSSAHSPFCLPTSSHSLQPSHLASPYPTSVMPYHAHVNRKGGMSGRWPYVSPEVAQGITGPTTEADVYALGVILWQLISRLTFPANAPVDPWVFRIEPIPGILPEWEKLYKDCLQADPARRPSAYTVYRRLEKMPITYVTDTGATRLLPIHQHTIQYIQQRQKEIEDFLRIHENTFSQPEHRLTQLQNDVILTASITRSINHGLASYPSPVFLFRDDRSSQATSPPPPLP</sequence>
<feature type="compositionally biased region" description="Polar residues" evidence="5">
    <location>
        <begin position="349"/>
        <end position="359"/>
    </location>
</feature>
<evidence type="ECO:0000256" key="5">
    <source>
        <dbReference type="SAM" id="MobiDB-lite"/>
    </source>
</evidence>
<reference evidence="7 8" key="1">
    <citation type="submission" date="2016-07" db="EMBL/GenBank/DDBJ databases">
        <title>Pervasive Adenine N6-methylation of Active Genes in Fungi.</title>
        <authorList>
            <consortium name="DOE Joint Genome Institute"/>
            <person name="Mondo S.J."/>
            <person name="Dannebaum R.O."/>
            <person name="Kuo R.C."/>
            <person name="Labutti K."/>
            <person name="Haridas S."/>
            <person name="Kuo A."/>
            <person name="Salamov A."/>
            <person name="Ahrendt S.R."/>
            <person name="Lipzen A."/>
            <person name="Sullivan W."/>
            <person name="Andreopoulos W.B."/>
            <person name="Clum A."/>
            <person name="Lindquist E."/>
            <person name="Daum C."/>
            <person name="Ramamoorthy G.K."/>
            <person name="Gryganskyi A."/>
            <person name="Culley D."/>
            <person name="Magnuson J.K."/>
            <person name="James T.Y."/>
            <person name="O'Malley M.A."/>
            <person name="Stajich J.E."/>
            <person name="Spatafora J.W."/>
            <person name="Visel A."/>
            <person name="Grigoriev I.V."/>
        </authorList>
    </citation>
    <scope>NUCLEOTIDE SEQUENCE [LARGE SCALE GENOMIC DNA]</scope>
    <source>
        <strain evidence="7 8">NRRL 3301</strain>
    </source>
</reference>
<proteinExistence type="predicted"/>
<dbReference type="PANTHER" id="PTHR44329">
    <property type="entry name" value="SERINE/THREONINE-PROTEIN KINASE TNNI3K-RELATED"/>
    <property type="match status" value="1"/>
</dbReference>
<evidence type="ECO:0000313" key="8">
    <source>
        <dbReference type="Proteomes" id="UP000242146"/>
    </source>
</evidence>
<name>A0A1X2GJ28_9FUNG</name>
<evidence type="ECO:0000259" key="6">
    <source>
        <dbReference type="PROSITE" id="PS50011"/>
    </source>
</evidence>
<feature type="compositionally biased region" description="Low complexity" evidence="5">
    <location>
        <begin position="333"/>
        <end position="345"/>
    </location>
</feature>
<keyword evidence="1" id="KW-0808">Transferase</keyword>
<keyword evidence="8" id="KW-1185">Reference proteome</keyword>
<evidence type="ECO:0000313" key="7">
    <source>
        <dbReference type="EMBL" id="ORX55009.1"/>
    </source>
</evidence>
<dbReference type="PANTHER" id="PTHR44329:SF288">
    <property type="entry name" value="MITOGEN-ACTIVATED PROTEIN KINASE KINASE KINASE 20"/>
    <property type="match status" value="1"/>
</dbReference>
<keyword evidence="4" id="KW-0067">ATP-binding</keyword>
<evidence type="ECO:0000256" key="1">
    <source>
        <dbReference type="ARBA" id="ARBA00022679"/>
    </source>
</evidence>
<dbReference type="AlphaFoldDB" id="A0A1X2GJ28"/>
<dbReference type="EMBL" id="MCGT01000012">
    <property type="protein sequence ID" value="ORX55009.1"/>
    <property type="molecule type" value="Genomic_DNA"/>
</dbReference>
<dbReference type="OrthoDB" id="10261027at2759"/>
<gene>
    <name evidence="7" type="ORF">DM01DRAFT_1335300</name>
</gene>
<comment type="caution">
    <text evidence="7">The sequence shown here is derived from an EMBL/GenBank/DDBJ whole genome shotgun (WGS) entry which is preliminary data.</text>
</comment>
<dbReference type="STRING" id="101127.A0A1X2GJ28"/>
<dbReference type="PROSITE" id="PS50011">
    <property type="entry name" value="PROTEIN_KINASE_DOM"/>
    <property type="match status" value="1"/>
</dbReference>
<dbReference type="SMART" id="SM00220">
    <property type="entry name" value="S_TKc"/>
    <property type="match status" value="1"/>
</dbReference>
<dbReference type="InterPro" id="IPR011009">
    <property type="entry name" value="Kinase-like_dom_sf"/>
</dbReference>
<accession>A0A1X2GJ28</accession>
<feature type="region of interest" description="Disordered" evidence="5">
    <location>
        <begin position="289"/>
        <end position="359"/>
    </location>
</feature>
<evidence type="ECO:0000256" key="2">
    <source>
        <dbReference type="ARBA" id="ARBA00022741"/>
    </source>
</evidence>
<feature type="compositionally biased region" description="Low complexity" evidence="5">
    <location>
        <begin position="316"/>
        <end position="325"/>
    </location>
</feature>
<evidence type="ECO:0000256" key="3">
    <source>
        <dbReference type="ARBA" id="ARBA00022777"/>
    </source>
</evidence>
<dbReference type="InterPro" id="IPR051681">
    <property type="entry name" value="Ser/Thr_Kinases-Pseudokinases"/>
</dbReference>
<evidence type="ECO:0000256" key="4">
    <source>
        <dbReference type="ARBA" id="ARBA00022840"/>
    </source>
</evidence>
<feature type="compositionally biased region" description="Basic residues" evidence="5">
    <location>
        <begin position="304"/>
        <end position="315"/>
    </location>
</feature>
<keyword evidence="3 7" id="KW-0418">Kinase</keyword>